<evidence type="ECO:0000313" key="3">
    <source>
        <dbReference type="Proteomes" id="UP000077763"/>
    </source>
</evidence>
<accession>A0A177MFF6</accession>
<dbReference type="AlphaFoldDB" id="A0A177MFF6"/>
<gene>
    <name evidence="2" type="ORF">A1353_13400</name>
</gene>
<dbReference type="SUPFAM" id="SSF56112">
    <property type="entry name" value="Protein kinase-like (PK-like)"/>
    <property type="match status" value="1"/>
</dbReference>
<feature type="domain" description="Aminoglycoside phosphotransferase" evidence="1">
    <location>
        <begin position="204"/>
        <end position="378"/>
    </location>
</feature>
<dbReference type="RefSeq" id="WP_064036714.1">
    <property type="nucleotide sequence ID" value="NZ_LUUH01000050.1"/>
</dbReference>
<evidence type="ECO:0000259" key="1">
    <source>
        <dbReference type="Pfam" id="PF01636"/>
    </source>
</evidence>
<organism evidence="2 3">
    <name type="scientific">Methylomonas methanica</name>
    <dbReference type="NCBI Taxonomy" id="421"/>
    <lineage>
        <taxon>Bacteria</taxon>
        <taxon>Pseudomonadati</taxon>
        <taxon>Pseudomonadota</taxon>
        <taxon>Gammaproteobacteria</taxon>
        <taxon>Methylococcales</taxon>
        <taxon>Methylococcaceae</taxon>
        <taxon>Methylomonas</taxon>
    </lineage>
</organism>
<dbReference type="EMBL" id="LUUH01000050">
    <property type="protein sequence ID" value="OAI04392.1"/>
    <property type="molecule type" value="Genomic_DNA"/>
</dbReference>
<proteinExistence type="predicted"/>
<dbReference type="Gene3D" id="3.90.1200.10">
    <property type="match status" value="1"/>
</dbReference>
<dbReference type="InterPro" id="IPR011009">
    <property type="entry name" value="Kinase-like_dom_sf"/>
</dbReference>
<dbReference type="Proteomes" id="UP000077763">
    <property type="component" value="Unassembled WGS sequence"/>
</dbReference>
<dbReference type="Pfam" id="PF01636">
    <property type="entry name" value="APH"/>
    <property type="match status" value="1"/>
</dbReference>
<dbReference type="InterPro" id="IPR002575">
    <property type="entry name" value="Aminoglycoside_PTrfase"/>
</dbReference>
<name>A0A177MFF6_METMH</name>
<evidence type="ECO:0000313" key="2">
    <source>
        <dbReference type="EMBL" id="OAI04392.1"/>
    </source>
</evidence>
<reference evidence="3" key="1">
    <citation type="submission" date="2016-03" db="EMBL/GenBank/DDBJ databases">
        <authorList>
            <person name="Heylen K."/>
            <person name="De Vos P."/>
            <person name="Vekeman B."/>
        </authorList>
    </citation>
    <scope>NUCLEOTIDE SEQUENCE [LARGE SCALE GENOMIC DNA]</scope>
    <source>
        <strain evidence="3">R-45371</strain>
    </source>
</reference>
<protein>
    <recommendedName>
        <fullName evidence="1">Aminoglycoside phosphotransferase domain-containing protein</fullName>
    </recommendedName>
</protein>
<sequence>MSNPLDRFAPLLDAELMATELQQHLPECLAGDWQLTDCEIQHPRYKTYRLAENRERSFLSLVYHLRGRRLPSAIADQRILYARAYLGQRSHQAFAEAQARGEKAIHLAELDMVGWRFPDDPAMPWLAQLMNSREIPELDQQPVSVIEIVNYRPEIRCTARYRFAASEVEPARVVYGKTYADERGRTVYINLRALQSQFQSAAAFVMPQALAYAADRRTLWLEGLQGQALADLDFATGVAEKIPALTNALATFHQLTPPSLPVDTLQQQLQEWRKKADKLGHAYPAIQPALAVLLTELQQHRPEFEMPGLIHGDFHIDQLLVLPDGRLALFDYDELALGDPLLDLANFAADLYNYPYPIAEIDHLVQQLFTAYSAANYGQTNPQRFAWHLRGQLLTRAYRTFIQQKSAAPQRVAELIDLALRPWPLAG</sequence>
<comment type="caution">
    <text evidence="2">The sequence shown here is derived from an EMBL/GenBank/DDBJ whole genome shotgun (WGS) entry which is preliminary data.</text>
</comment>